<evidence type="ECO:0000256" key="1">
    <source>
        <dbReference type="SAM" id="MobiDB-lite"/>
    </source>
</evidence>
<dbReference type="PROSITE" id="PS50943">
    <property type="entry name" value="HTH_CROC1"/>
    <property type="match status" value="1"/>
</dbReference>
<dbReference type="EMBL" id="CAMAPB010000038">
    <property type="protein sequence ID" value="CAH9061777.1"/>
    <property type="molecule type" value="Genomic_DNA"/>
</dbReference>
<dbReference type="InterPro" id="IPR001387">
    <property type="entry name" value="Cro/C1-type_HTH"/>
</dbReference>
<name>A0A9W4VXH2_PSEHA</name>
<keyword evidence="4" id="KW-1185">Reference proteome</keyword>
<dbReference type="InterPro" id="IPR010982">
    <property type="entry name" value="Lambda_DNA-bd_dom_sf"/>
</dbReference>
<protein>
    <recommendedName>
        <fullName evidence="2">HTH cro/C1-type domain-containing protein</fullName>
    </recommendedName>
</protein>
<organism evidence="3 4">
    <name type="scientific">Pseudoalteromonas haloplanktis</name>
    <name type="common">Alteromonas haloplanktis</name>
    <dbReference type="NCBI Taxonomy" id="228"/>
    <lineage>
        <taxon>Bacteria</taxon>
        <taxon>Pseudomonadati</taxon>
        <taxon>Pseudomonadota</taxon>
        <taxon>Gammaproteobacteria</taxon>
        <taxon>Alteromonadales</taxon>
        <taxon>Pseudoalteromonadaceae</taxon>
        <taxon>Pseudoalteromonas</taxon>
    </lineage>
</organism>
<feature type="compositionally biased region" description="Basic and acidic residues" evidence="1">
    <location>
        <begin position="98"/>
        <end position="112"/>
    </location>
</feature>
<dbReference type="AlphaFoldDB" id="A0A9W4VXH2"/>
<dbReference type="Pfam" id="PF01381">
    <property type="entry name" value="HTH_3"/>
    <property type="match status" value="1"/>
</dbReference>
<dbReference type="CDD" id="cd00093">
    <property type="entry name" value="HTH_XRE"/>
    <property type="match status" value="1"/>
</dbReference>
<sequence>MNLLQQIKNRRLALKIKQNEMPMRIGISRQQYQRLEAKGNPRLDTLTLVAQGLNSEIMLIPKEKMSVVLAALKNSDGNIPTEHQKPNQSLQKITVSEDPWKGLLEDEDEHGN</sequence>
<gene>
    <name evidence="3" type="ORF">PSEHALCIP103_02564</name>
</gene>
<dbReference type="GO" id="GO:0003677">
    <property type="term" value="F:DNA binding"/>
    <property type="evidence" value="ECO:0007669"/>
    <property type="project" value="InterPro"/>
</dbReference>
<dbReference type="SUPFAM" id="SSF47413">
    <property type="entry name" value="lambda repressor-like DNA-binding domains"/>
    <property type="match status" value="1"/>
</dbReference>
<evidence type="ECO:0000259" key="2">
    <source>
        <dbReference type="PROSITE" id="PS50943"/>
    </source>
</evidence>
<dbReference type="SMART" id="SM00530">
    <property type="entry name" value="HTH_XRE"/>
    <property type="match status" value="1"/>
</dbReference>
<evidence type="ECO:0000313" key="3">
    <source>
        <dbReference type="EMBL" id="CAH9061777.1"/>
    </source>
</evidence>
<proteinExistence type="predicted"/>
<accession>A0A9W4VXH2</accession>
<evidence type="ECO:0000313" key="4">
    <source>
        <dbReference type="Proteomes" id="UP001152447"/>
    </source>
</evidence>
<dbReference type="Proteomes" id="UP001152447">
    <property type="component" value="Unassembled WGS sequence"/>
</dbReference>
<reference evidence="3" key="1">
    <citation type="submission" date="2022-07" db="EMBL/GenBank/DDBJ databases">
        <authorList>
            <person name="Criscuolo A."/>
        </authorList>
    </citation>
    <scope>NUCLEOTIDE SEQUENCE</scope>
    <source>
        <strain evidence="3">CIP103197</strain>
    </source>
</reference>
<feature type="domain" description="HTH cro/C1-type" evidence="2">
    <location>
        <begin position="7"/>
        <end position="60"/>
    </location>
</feature>
<dbReference type="RefSeq" id="WP_008110891.1">
    <property type="nucleotide sequence ID" value="NZ_CAMAPB010000038.1"/>
</dbReference>
<feature type="region of interest" description="Disordered" evidence="1">
    <location>
        <begin position="76"/>
        <end position="112"/>
    </location>
</feature>
<comment type="caution">
    <text evidence="3">The sequence shown here is derived from an EMBL/GenBank/DDBJ whole genome shotgun (WGS) entry which is preliminary data.</text>
</comment>
<dbReference type="Gene3D" id="1.10.260.40">
    <property type="entry name" value="lambda repressor-like DNA-binding domains"/>
    <property type="match status" value="1"/>
</dbReference>